<organism evidence="1 2">
    <name type="scientific">Naganishia onofrii</name>
    <dbReference type="NCBI Taxonomy" id="1851511"/>
    <lineage>
        <taxon>Eukaryota</taxon>
        <taxon>Fungi</taxon>
        <taxon>Dikarya</taxon>
        <taxon>Basidiomycota</taxon>
        <taxon>Agaricomycotina</taxon>
        <taxon>Tremellomycetes</taxon>
        <taxon>Filobasidiales</taxon>
        <taxon>Filobasidiaceae</taxon>
        <taxon>Naganishia</taxon>
    </lineage>
</organism>
<dbReference type="EMBL" id="JASBWV010000004">
    <property type="protein sequence ID" value="KAJ9126689.1"/>
    <property type="molecule type" value="Genomic_DNA"/>
</dbReference>
<evidence type="ECO:0000313" key="1">
    <source>
        <dbReference type="EMBL" id="KAJ9126689.1"/>
    </source>
</evidence>
<sequence length="302" mass="32159">MSEYWVSKKQYWCQYCKIFIRDDAPQAAITHQNAANASASISAAPTTGSASPASSAAPAKGKLAAGQPVNTDKYANYSTAASLGYVDADAILAERAKLEREERAKVGQAGTWETVAVIAPPNVAEEDVGEEDPRYAFNASGEHGKHQLAGLLRGSLDEDPSEEARNFRFETDRQPGESSDRPRRVKPDVYDDGEWDPDSILKLGKKTKREASASGDVGADTKGKVKDETSHDQQGITQGGEAVKSESTSDARAGAEIDGQAPAVAASLSVKEEETEAKPTGGGMFKKRKAPGAANRSVRQKM</sequence>
<protein>
    <submittedName>
        <fullName evidence="1">Uncharacterized protein</fullName>
    </submittedName>
</protein>
<reference evidence="1" key="1">
    <citation type="submission" date="2023-04" db="EMBL/GenBank/DDBJ databases">
        <title>Draft Genome sequencing of Naganishia species isolated from polar environments using Oxford Nanopore Technology.</title>
        <authorList>
            <person name="Leo P."/>
            <person name="Venkateswaran K."/>
        </authorList>
    </citation>
    <scope>NUCLEOTIDE SEQUENCE</scope>
    <source>
        <strain evidence="1">DBVPG 5303</strain>
    </source>
</reference>
<evidence type="ECO:0000313" key="2">
    <source>
        <dbReference type="Proteomes" id="UP001234202"/>
    </source>
</evidence>
<keyword evidence="2" id="KW-1185">Reference proteome</keyword>
<accession>A0ACC2XTI7</accession>
<dbReference type="Proteomes" id="UP001234202">
    <property type="component" value="Unassembled WGS sequence"/>
</dbReference>
<gene>
    <name evidence="1" type="ORF">QFC24_001719</name>
</gene>
<name>A0ACC2XTI7_9TREE</name>
<comment type="caution">
    <text evidence="1">The sequence shown here is derived from an EMBL/GenBank/DDBJ whole genome shotgun (WGS) entry which is preliminary data.</text>
</comment>
<proteinExistence type="predicted"/>